<dbReference type="OrthoDB" id="5476793at2"/>
<dbReference type="SUPFAM" id="SSF56112">
    <property type="entry name" value="Protein kinase-like (PK-like)"/>
    <property type="match status" value="1"/>
</dbReference>
<keyword evidence="6" id="KW-1133">Transmembrane helix</keyword>
<keyword evidence="6" id="KW-0472">Membrane</keyword>
<dbReference type="PROSITE" id="PS50011">
    <property type="entry name" value="PROTEIN_KINASE_DOM"/>
    <property type="match status" value="1"/>
</dbReference>
<evidence type="ECO:0000313" key="9">
    <source>
        <dbReference type="Proteomes" id="UP000067626"/>
    </source>
</evidence>
<proteinExistence type="predicted"/>
<feature type="transmembrane region" description="Helical" evidence="6">
    <location>
        <begin position="793"/>
        <end position="815"/>
    </location>
</feature>
<dbReference type="GO" id="GO:0005524">
    <property type="term" value="F:ATP binding"/>
    <property type="evidence" value="ECO:0007669"/>
    <property type="project" value="UniProtKB-KW"/>
</dbReference>
<keyword evidence="1" id="KW-0808">Transferase</keyword>
<dbReference type="AlphaFoldDB" id="A0A0K1E7M8"/>
<dbReference type="Proteomes" id="UP000067626">
    <property type="component" value="Chromosome"/>
</dbReference>
<keyword evidence="3" id="KW-0418">Kinase</keyword>
<protein>
    <recommendedName>
        <fullName evidence="7">Protein kinase domain-containing protein</fullName>
    </recommendedName>
</protein>
<dbReference type="PANTHER" id="PTHR43289">
    <property type="entry name" value="MITOGEN-ACTIVATED PROTEIN KINASE KINASE KINASE 20-RELATED"/>
    <property type="match status" value="1"/>
</dbReference>
<evidence type="ECO:0000256" key="3">
    <source>
        <dbReference type="ARBA" id="ARBA00022777"/>
    </source>
</evidence>
<dbReference type="RefSeq" id="WP_050429318.1">
    <property type="nucleotide sequence ID" value="NZ_CP012159.1"/>
</dbReference>
<name>A0A0K1E7M8_CHOCO</name>
<dbReference type="PROSITE" id="PS00109">
    <property type="entry name" value="PROTEIN_KINASE_TYR"/>
    <property type="match status" value="1"/>
</dbReference>
<dbReference type="KEGG" id="ccro:CMC5_009900"/>
<dbReference type="EMBL" id="CP012159">
    <property type="protein sequence ID" value="AKT36869.1"/>
    <property type="molecule type" value="Genomic_DNA"/>
</dbReference>
<feature type="region of interest" description="Disordered" evidence="5">
    <location>
        <begin position="892"/>
        <end position="914"/>
    </location>
</feature>
<reference evidence="8 9" key="1">
    <citation type="submission" date="2015-07" db="EMBL/GenBank/DDBJ databases">
        <title>Genome analysis of myxobacterium Chondromyces crocatus Cm c5 reveals a high potential for natural compound synthesis and the genetic basis for the loss of fruiting body formation.</title>
        <authorList>
            <person name="Zaburannyi N."/>
            <person name="Bunk B."/>
            <person name="Maier J."/>
            <person name="Overmann J."/>
            <person name="Mueller R."/>
        </authorList>
    </citation>
    <scope>NUCLEOTIDE SEQUENCE [LARGE SCALE GENOMIC DNA]</scope>
    <source>
        <strain evidence="8 9">Cm c5</strain>
    </source>
</reference>
<dbReference type="PANTHER" id="PTHR43289:SF34">
    <property type="entry name" value="SERINE_THREONINE-PROTEIN KINASE YBDM-RELATED"/>
    <property type="match status" value="1"/>
</dbReference>
<keyword evidence="9" id="KW-1185">Reference proteome</keyword>
<dbReference type="GO" id="GO:0004674">
    <property type="term" value="F:protein serine/threonine kinase activity"/>
    <property type="evidence" value="ECO:0007669"/>
    <property type="project" value="TreeGrafter"/>
</dbReference>
<dbReference type="Pfam" id="PF20703">
    <property type="entry name" value="nSTAND1"/>
    <property type="match status" value="1"/>
</dbReference>
<evidence type="ECO:0000256" key="2">
    <source>
        <dbReference type="ARBA" id="ARBA00022741"/>
    </source>
</evidence>
<dbReference type="Gene3D" id="3.30.200.20">
    <property type="entry name" value="Phosphorylase Kinase, domain 1"/>
    <property type="match status" value="1"/>
</dbReference>
<dbReference type="CDD" id="cd14014">
    <property type="entry name" value="STKc_PknB_like"/>
    <property type="match status" value="1"/>
</dbReference>
<feature type="domain" description="Protein kinase" evidence="7">
    <location>
        <begin position="25"/>
        <end position="345"/>
    </location>
</feature>
<dbReference type="STRING" id="52.CMC5_009900"/>
<evidence type="ECO:0000256" key="1">
    <source>
        <dbReference type="ARBA" id="ARBA00022679"/>
    </source>
</evidence>
<evidence type="ECO:0000256" key="6">
    <source>
        <dbReference type="SAM" id="Phobius"/>
    </source>
</evidence>
<dbReference type="InterPro" id="IPR049052">
    <property type="entry name" value="nSTAND1"/>
</dbReference>
<dbReference type="Gene3D" id="1.10.510.10">
    <property type="entry name" value="Transferase(Phosphotransferase) domain 1"/>
    <property type="match status" value="1"/>
</dbReference>
<dbReference type="InterPro" id="IPR027417">
    <property type="entry name" value="P-loop_NTPase"/>
</dbReference>
<accession>A0A0K1E7M8</accession>
<dbReference type="PATRIC" id="fig|52.7.peg.1059"/>
<sequence>MPLDLSTPVRRFLSLPEAQRVLGPYRLKRQLGRGGFAPVWLAEEVYGDTTLRLAAVKLFGLDARREGEPPEADRAIIDEARRLCQVEHPNIVRFYALPIDEARGVAGLAMEYIAGESLSDRLRDMGPLPVAEVLELGAAMASALAAVHAAGLVHRDLSPTNILIASSLLLGGSGACKLIDFGIAAALPQSRILDGGATAAWARELLLGTDFPEALGGTALSALPDAVQLGPEEIADLAGPLTRVGGKLGYVDPVCWREMRPATMASDLYGLAAVLFVCLTGRIPAAGTGTLRGDVLEGRARAPRLTEVLPGAPPELERLLDTLLDPDPAKRPHSAELVAIELERLRGSLGTRVTALPPEEEGPFRGLERFELQHRDIFFGRRVEIAATIEALRSNGLVSLLGPSGSGKSSLARAGVLPAVTDGALGGPRRWDAAAITPGPDPRNALAAALFHVGLDVSRSPVDVATDMVAWSQREGRGLVLLVDQLEELSTLAGSSSAHVESRVWLIELLSRLGERPLPGIRVLVTARRDLLDPLLAHAALGRALLRGAVLVSPIEDAAWGEVIDAALGSYGYTFEDAALRRELLAALKGSARAMPLVEFAMTRLWSERDQERRQLTREGMRAVGGIAGALQRYAEATFERAEAAGLPTPLLRRLLLALVTLDGTRATRSIEFLVELGAGDEADVRAAITLLERARLLVRERDGVALAHDALLTQWERLRAWLADVQHDRLLAERLERAATHWAEEASDDDLLWRGRSLTAAHELARRGSVTLSLTGSRFLSAALRGRTRRRLAAGVLFAAFNAALIGGIGRYIIDIREEKERALAGESRALEAEHGALAQKEQALAHQALAERTRSELAVLKKSADEERFRYYSALRSLAEALASKESAESLLKQLQQRPKEPSEVPPPAGIPRLPPDQTLLEQVEALIPETPTAPAPVGIEERQDPGLFNLGAAYAALHDGAQRARACRGADGTQRLLRLGVVFGTDGGVENVTPQNPVQDQALVRCIEGAFAGIRVPAFKGVPITAPKTVRLR</sequence>
<keyword evidence="6" id="KW-0812">Transmembrane</keyword>
<dbReference type="InterPro" id="IPR000719">
    <property type="entry name" value="Prot_kinase_dom"/>
</dbReference>
<evidence type="ECO:0000256" key="5">
    <source>
        <dbReference type="SAM" id="MobiDB-lite"/>
    </source>
</evidence>
<keyword evidence="4" id="KW-0067">ATP-binding</keyword>
<dbReference type="SUPFAM" id="SSF52540">
    <property type="entry name" value="P-loop containing nucleoside triphosphate hydrolases"/>
    <property type="match status" value="1"/>
</dbReference>
<keyword evidence="2" id="KW-0547">Nucleotide-binding</keyword>
<organism evidence="8 9">
    <name type="scientific">Chondromyces crocatus</name>
    <dbReference type="NCBI Taxonomy" id="52"/>
    <lineage>
        <taxon>Bacteria</taxon>
        <taxon>Pseudomonadati</taxon>
        <taxon>Myxococcota</taxon>
        <taxon>Polyangia</taxon>
        <taxon>Polyangiales</taxon>
        <taxon>Polyangiaceae</taxon>
        <taxon>Chondromyces</taxon>
    </lineage>
</organism>
<dbReference type="Pfam" id="PF00069">
    <property type="entry name" value="Pkinase"/>
    <property type="match status" value="1"/>
</dbReference>
<evidence type="ECO:0000313" key="8">
    <source>
        <dbReference type="EMBL" id="AKT36869.1"/>
    </source>
</evidence>
<evidence type="ECO:0000256" key="4">
    <source>
        <dbReference type="ARBA" id="ARBA00022840"/>
    </source>
</evidence>
<evidence type="ECO:0000259" key="7">
    <source>
        <dbReference type="PROSITE" id="PS50011"/>
    </source>
</evidence>
<dbReference type="InterPro" id="IPR008266">
    <property type="entry name" value="Tyr_kinase_AS"/>
</dbReference>
<dbReference type="InterPro" id="IPR011009">
    <property type="entry name" value="Kinase-like_dom_sf"/>
</dbReference>
<gene>
    <name evidence="8" type="ORF">CMC5_009900</name>
</gene>